<evidence type="ECO:0000256" key="1">
    <source>
        <dbReference type="ARBA" id="ARBA00023002"/>
    </source>
</evidence>
<keyword evidence="4" id="KW-1185">Reference proteome</keyword>
<dbReference type="NCBIfam" id="TIGR04023">
    <property type="entry name" value="PPOX_MSMEG_5819"/>
    <property type="match status" value="1"/>
</dbReference>
<evidence type="ECO:0000259" key="2">
    <source>
        <dbReference type="Pfam" id="PF01243"/>
    </source>
</evidence>
<dbReference type="EMBL" id="JBIAZU010000001">
    <property type="protein sequence ID" value="MFF5288920.1"/>
    <property type="molecule type" value="Genomic_DNA"/>
</dbReference>
<dbReference type="InterPro" id="IPR024031">
    <property type="entry name" value="MSMEG_5819/OxyR"/>
</dbReference>
<keyword evidence="1 3" id="KW-0560">Oxidoreductase</keyword>
<dbReference type="InterPro" id="IPR012349">
    <property type="entry name" value="Split_barrel_FMN-bd"/>
</dbReference>
<dbReference type="EC" id="1.-.-.-" evidence="3"/>
<dbReference type="InterPro" id="IPR011576">
    <property type="entry name" value="Pyridox_Oxase_N"/>
</dbReference>
<dbReference type="InterPro" id="IPR052019">
    <property type="entry name" value="F420H2_bilvrd_red/Heme_oxyg"/>
</dbReference>
<reference evidence="3 4" key="1">
    <citation type="submission" date="2024-10" db="EMBL/GenBank/DDBJ databases">
        <title>The Natural Products Discovery Center: Release of the First 8490 Sequenced Strains for Exploring Actinobacteria Biosynthetic Diversity.</title>
        <authorList>
            <person name="Kalkreuter E."/>
            <person name="Kautsar S.A."/>
            <person name="Yang D."/>
            <person name="Bader C.D."/>
            <person name="Teijaro C.N."/>
            <person name="Fluegel L."/>
            <person name="Davis C.M."/>
            <person name="Simpson J.R."/>
            <person name="Lauterbach L."/>
            <person name="Steele A.D."/>
            <person name="Gui C."/>
            <person name="Meng S."/>
            <person name="Li G."/>
            <person name="Viehrig K."/>
            <person name="Ye F."/>
            <person name="Su P."/>
            <person name="Kiefer A.F."/>
            <person name="Nichols A."/>
            <person name="Cepeda A.J."/>
            <person name="Yan W."/>
            <person name="Fan B."/>
            <person name="Jiang Y."/>
            <person name="Adhikari A."/>
            <person name="Zheng C.-J."/>
            <person name="Schuster L."/>
            <person name="Cowan T.M."/>
            <person name="Smanski M.J."/>
            <person name="Chevrette M.G."/>
            <person name="De Carvalho L.P.S."/>
            <person name="Shen B."/>
        </authorList>
    </citation>
    <scope>NUCLEOTIDE SEQUENCE [LARGE SCALE GENOMIC DNA]</scope>
    <source>
        <strain evidence="3 4">NPDC000087</strain>
    </source>
</reference>
<evidence type="ECO:0000313" key="4">
    <source>
        <dbReference type="Proteomes" id="UP001602245"/>
    </source>
</evidence>
<dbReference type="PANTHER" id="PTHR35176">
    <property type="entry name" value="HEME OXYGENASE HI_0854-RELATED"/>
    <property type="match status" value="1"/>
</dbReference>
<name>A0ABW6W6I6_9ACTN</name>
<dbReference type="PANTHER" id="PTHR35176:SF6">
    <property type="entry name" value="HEME OXYGENASE HI_0854-RELATED"/>
    <property type="match status" value="1"/>
</dbReference>
<dbReference type="SUPFAM" id="SSF50475">
    <property type="entry name" value="FMN-binding split barrel"/>
    <property type="match status" value="1"/>
</dbReference>
<evidence type="ECO:0000313" key="3">
    <source>
        <dbReference type="EMBL" id="MFF5288920.1"/>
    </source>
</evidence>
<protein>
    <submittedName>
        <fullName evidence="3">PPOX class F420-dependent oxidoreductase</fullName>
        <ecNumber evidence="3">1.-.-.-</ecNumber>
    </submittedName>
</protein>
<feature type="domain" description="Pyridoxamine 5'-phosphate oxidase N-terminal" evidence="2">
    <location>
        <begin position="5"/>
        <end position="117"/>
    </location>
</feature>
<organism evidence="3 4">
    <name type="scientific">Paractinoplanes globisporus</name>
    <dbReference type="NCBI Taxonomy" id="113565"/>
    <lineage>
        <taxon>Bacteria</taxon>
        <taxon>Bacillati</taxon>
        <taxon>Actinomycetota</taxon>
        <taxon>Actinomycetes</taxon>
        <taxon>Micromonosporales</taxon>
        <taxon>Micromonosporaceae</taxon>
        <taxon>Paractinoplanes</taxon>
    </lineage>
</organism>
<dbReference type="GO" id="GO:0016491">
    <property type="term" value="F:oxidoreductase activity"/>
    <property type="evidence" value="ECO:0007669"/>
    <property type="project" value="UniProtKB-KW"/>
</dbReference>
<dbReference type="Proteomes" id="UP001602245">
    <property type="component" value="Unassembled WGS sequence"/>
</dbReference>
<dbReference type="Pfam" id="PF01243">
    <property type="entry name" value="PNPOx_N"/>
    <property type="match status" value="1"/>
</dbReference>
<gene>
    <name evidence="3" type="ORF">ACFY35_05740</name>
</gene>
<dbReference type="Gene3D" id="2.30.110.10">
    <property type="entry name" value="Electron Transport, Fmn-binding Protein, Chain A"/>
    <property type="match status" value="1"/>
</dbReference>
<proteinExistence type="predicted"/>
<dbReference type="RefSeq" id="WP_020509267.1">
    <property type="nucleotide sequence ID" value="NZ_JBIAZU010000001.1"/>
</dbReference>
<comment type="caution">
    <text evidence="3">The sequence shown here is derived from an EMBL/GenBank/DDBJ whole genome shotgun (WGS) entry which is preliminary data.</text>
</comment>
<sequence length="134" mass="14503">MTVTLTEAERSYLKGQPLARLATVDASGAPQNNPVGVFLDDATGDILVGGAALGTTRKFRNVQANRQVAIVVDDLVSRDPWTVRGLEIRGTAVALEDVDPPVPFMSREVIRITPTWVTSWGVDPKAPARHSRRS</sequence>
<accession>A0ABW6W6I6</accession>